<evidence type="ECO:0000313" key="3">
    <source>
        <dbReference type="Proteomes" id="UP001198962"/>
    </source>
</evidence>
<dbReference type="InterPro" id="IPR038765">
    <property type="entry name" value="Papain-like_cys_pep_sf"/>
</dbReference>
<evidence type="ECO:0000313" key="2">
    <source>
        <dbReference type="EMBL" id="MCC2164436.1"/>
    </source>
</evidence>
<dbReference type="Pfam" id="PF08379">
    <property type="entry name" value="Bact_transglu_N"/>
    <property type="match status" value="1"/>
</dbReference>
<dbReference type="SMART" id="SM00460">
    <property type="entry name" value="TGc"/>
    <property type="match status" value="1"/>
</dbReference>
<dbReference type="EMBL" id="JAJEPU010000013">
    <property type="protein sequence ID" value="MCC2164436.1"/>
    <property type="molecule type" value="Genomic_DNA"/>
</dbReference>
<dbReference type="Gene3D" id="3.10.620.30">
    <property type="match status" value="1"/>
</dbReference>
<dbReference type="PROSITE" id="PS50817">
    <property type="entry name" value="INTEIN_N_TER"/>
    <property type="match status" value="1"/>
</dbReference>
<reference evidence="2" key="1">
    <citation type="submission" date="2021-10" db="EMBL/GenBank/DDBJ databases">
        <title>Anaerobic single-cell dispensing facilitates the cultivation of human gut bacteria.</title>
        <authorList>
            <person name="Afrizal A."/>
        </authorList>
    </citation>
    <scope>NUCLEOTIDE SEQUENCE</scope>
    <source>
        <strain evidence="2">CLA-AA-H274</strain>
    </source>
</reference>
<accession>A0AAE3AMH8</accession>
<proteinExistence type="predicted"/>
<dbReference type="RefSeq" id="WP_308451077.1">
    <property type="nucleotide sequence ID" value="NZ_JAJEPU010000013.1"/>
</dbReference>
<dbReference type="AlphaFoldDB" id="A0AAE3AMH8"/>
<organism evidence="2 3">
    <name type="scientific">Brotaphodocola catenula</name>
    <dbReference type="NCBI Taxonomy" id="2885361"/>
    <lineage>
        <taxon>Bacteria</taxon>
        <taxon>Bacillati</taxon>
        <taxon>Bacillota</taxon>
        <taxon>Clostridia</taxon>
        <taxon>Lachnospirales</taxon>
        <taxon>Lachnospiraceae</taxon>
        <taxon>Brotaphodocola</taxon>
    </lineage>
</organism>
<comment type="caution">
    <text evidence="2">The sequence shown here is derived from an EMBL/GenBank/DDBJ whole genome shotgun (WGS) entry which is preliminary data.</text>
</comment>
<dbReference type="InterPro" id="IPR006141">
    <property type="entry name" value="Intein_N"/>
</dbReference>
<sequence length="269" mass="30225">MKNLRFQYEMTLTLDREVRDHHVLLRCRPMENEIQHLTSYACEVSPKILLHLSQDGFGNLGYTGVIQKPHSLFAVQASGIVQKIEGRCTDFHPMYRFPSVRTMLDPGLRAFLHEVEERLGTPVRTFQDVCFLMQCLHEHFEYVPGATTTATTAGEAFAGGRGVCQDYAHIMIALCRLAGIPARYVAGMMIGEGATHAWCEVWLSDVWIGLDPTNNCLAKDSYIRLSQGRDFVDGAVDRGCFVGFASQTQQIYVKVEEIEDNPSEEISTV</sequence>
<dbReference type="Proteomes" id="UP001198962">
    <property type="component" value="Unassembled WGS sequence"/>
</dbReference>
<dbReference type="SUPFAM" id="SSF54001">
    <property type="entry name" value="Cysteine proteinases"/>
    <property type="match status" value="1"/>
</dbReference>
<dbReference type="PANTHER" id="PTHR33490:SF6">
    <property type="entry name" value="SLL1049 PROTEIN"/>
    <property type="match status" value="1"/>
</dbReference>
<dbReference type="Pfam" id="PF01841">
    <property type="entry name" value="Transglut_core"/>
    <property type="match status" value="1"/>
</dbReference>
<evidence type="ECO:0000259" key="1">
    <source>
        <dbReference type="SMART" id="SM00460"/>
    </source>
</evidence>
<dbReference type="PANTHER" id="PTHR33490">
    <property type="entry name" value="BLR5614 PROTEIN-RELATED"/>
    <property type="match status" value="1"/>
</dbReference>
<name>A0AAE3AMH8_9FIRM</name>
<dbReference type="InterPro" id="IPR013589">
    <property type="entry name" value="Bac_transglu_N"/>
</dbReference>
<feature type="domain" description="Transglutaminase-like" evidence="1">
    <location>
        <begin position="156"/>
        <end position="214"/>
    </location>
</feature>
<dbReference type="InterPro" id="IPR002931">
    <property type="entry name" value="Transglutaminase-like"/>
</dbReference>
<gene>
    <name evidence="2" type="ORF">LKD32_06005</name>
</gene>
<protein>
    <submittedName>
        <fullName evidence="2">Transglutaminase family protein</fullName>
    </submittedName>
</protein>
<keyword evidence="3" id="KW-1185">Reference proteome</keyword>
<dbReference type="GO" id="GO:0016539">
    <property type="term" value="P:intein-mediated protein splicing"/>
    <property type="evidence" value="ECO:0007669"/>
    <property type="project" value="InterPro"/>
</dbReference>